<evidence type="ECO:0008006" key="4">
    <source>
        <dbReference type="Google" id="ProtNLM"/>
    </source>
</evidence>
<accession>A0ABV4HEA5</accession>
<comment type="caution">
    <text evidence="2">The sequence shown here is derived from an EMBL/GenBank/DDBJ whole genome shotgun (WGS) entry which is preliminary data.</text>
</comment>
<feature type="transmembrane region" description="Helical" evidence="1">
    <location>
        <begin position="6"/>
        <end position="26"/>
    </location>
</feature>
<organism evidence="2 3">
    <name type="scientific">Sphingobacterium thalpophilum</name>
    <dbReference type="NCBI Taxonomy" id="259"/>
    <lineage>
        <taxon>Bacteria</taxon>
        <taxon>Pseudomonadati</taxon>
        <taxon>Bacteroidota</taxon>
        <taxon>Sphingobacteriia</taxon>
        <taxon>Sphingobacteriales</taxon>
        <taxon>Sphingobacteriaceae</taxon>
        <taxon>Sphingobacterium</taxon>
    </lineage>
</organism>
<evidence type="ECO:0000313" key="3">
    <source>
        <dbReference type="Proteomes" id="UP001566204"/>
    </source>
</evidence>
<evidence type="ECO:0000256" key="1">
    <source>
        <dbReference type="SAM" id="Phobius"/>
    </source>
</evidence>
<gene>
    <name evidence="2" type="ORF">ABTW24_08460</name>
</gene>
<keyword evidence="3" id="KW-1185">Reference proteome</keyword>
<name>A0ABV4HEA5_9SPHI</name>
<keyword evidence="1" id="KW-0812">Transmembrane</keyword>
<dbReference type="Proteomes" id="UP001566204">
    <property type="component" value="Unassembled WGS sequence"/>
</dbReference>
<evidence type="ECO:0000313" key="2">
    <source>
        <dbReference type="EMBL" id="MEZ0451623.1"/>
    </source>
</evidence>
<protein>
    <recommendedName>
        <fullName evidence="4">Secreted protein</fullName>
    </recommendedName>
</protein>
<keyword evidence="1" id="KW-0472">Membrane</keyword>
<proteinExistence type="predicted"/>
<sequence length="78" mass="9119">MIILHVKMITAIVFWNAAFSIMRGIYIDFMFKNMCGWISHIVVRIQIPALPHFFHFLCLLCHTDDIPDKRFGLIVAVK</sequence>
<keyword evidence="1" id="KW-1133">Transmembrane helix</keyword>
<reference evidence="2 3" key="1">
    <citation type="submission" date="2024-06" db="EMBL/GenBank/DDBJ databases">
        <title>Soil Sphingobacterium thalpophilum.</title>
        <authorList>
            <person name="Yang J."/>
            <person name="Li J."/>
        </authorList>
    </citation>
    <scope>NUCLEOTIDE SEQUENCE [LARGE SCALE GENOMIC DNA]</scope>
    <source>
        <strain evidence="2 3">22g91tb</strain>
    </source>
</reference>
<dbReference type="EMBL" id="JBEOQB010000002">
    <property type="protein sequence ID" value="MEZ0451623.1"/>
    <property type="molecule type" value="Genomic_DNA"/>
</dbReference>